<proteinExistence type="predicted"/>
<dbReference type="InterPro" id="IPR023393">
    <property type="entry name" value="START-like_dom_sf"/>
</dbReference>
<comment type="caution">
    <text evidence="1">The sequence shown here is derived from an EMBL/GenBank/DDBJ whole genome shotgun (WGS) entry which is preliminary data.</text>
</comment>
<dbReference type="CDD" id="cd07822">
    <property type="entry name" value="SRPBCC_4"/>
    <property type="match status" value="1"/>
</dbReference>
<dbReference type="Pfam" id="PF10604">
    <property type="entry name" value="Polyketide_cyc2"/>
    <property type="match status" value="1"/>
</dbReference>
<reference evidence="1 2" key="1">
    <citation type="submission" date="2020-04" db="EMBL/GenBank/DDBJ databases">
        <title>Metagenomic profiling of ammonia- and methane-oxidizing microorganisms in a Dutch drinking water treatment plant.</title>
        <authorList>
            <person name="Poghosyan L."/>
            <person name="Leucker S."/>
        </authorList>
    </citation>
    <scope>NUCLEOTIDE SEQUENCE [LARGE SCALE GENOMIC DNA]</scope>
    <source>
        <strain evidence="1">S-RSF-IL-03</strain>
    </source>
</reference>
<evidence type="ECO:0000313" key="2">
    <source>
        <dbReference type="Proteomes" id="UP000580839"/>
    </source>
</evidence>
<dbReference type="Proteomes" id="UP000580839">
    <property type="component" value="Unassembled WGS sequence"/>
</dbReference>
<organism evidence="1 2">
    <name type="scientific">Eiseniibacteriota bacterium</name>
    <dbReference type="NCBI Taxonomy" id="2212470"/>
    <lineage>
        <taxon>Bacteria</taxon>
        <taxon>Candidatus Eiseniibacteriota</taxon>
    </lineage>
</organism>
<dbReference type="PANTHER" id="PTHR36166">
    <property type="entry name" value="CHROMOSOME 9, WHOLE GENOME SHOTGUN SEQUENCE"/>
    <property type="match status" value="1"/>
</dbReference>
<dbReference type="AlphaFoldDB" id="A0A849SFV5"/>
<sequence length="186" mass="20392">MKTRIAVLTLLVLSLSGCSTVRLLREPGTLPVTGRAERTRSSRALDYSVAIRIAATPEVVWQVLTEAPQYTRWNSTVVSLGGTIAEGSRLKLVSRVAPKRAFNLKVSTFDAPHRMVWEDGNSMFLGVRTFTLEASADSTTFAMSETFSGGMLRMIAGRLPDFTHDFEAFASDVKREAESRSAAPAY</sequence>
<accession>A0A849SFV5</accession>
<dbReference type="Gene3D" id="3.30.530.20">
    <property type="match status" value="1"/>
</dbReference>
<dbReference type="EMBL" id="JABFRW010000135">
    <property type="protein sequence ID" value="NOT34628.1"/>
    <property type="molecule type" value="Genomic_DNA"/>
</dbReference>
<dbReference type="InterPro" id="IPR019587">
    <property type="entry name" value="Polyketide_cyclase/dehydratase"/>
</dbReference>
<evidence type="ECO:0000313" key="1">
    <source>
        <dbReference type="EMBL" id="NOT34628.1"/>
    </source>
</evidence>
<name>A0A849SFV5_UNCEI</name>
<gene>
    <name evidence="1" type="ORF">HOP12_10735</name>
</gene>
<dbReference type="SUPFAM" id="SSF55961">
    <property type="entry name" value="Bet v1-like"/>
    <property type="match status" value="1"/>
</dbReference>
<protein>
    <submittedName>
        <fullName evidence="1">SRPBCC domain-containing protein</fullName>
    </submittedName>
</protein>
<dbReference type="PROSITE" id="PS51257">
    <property type="entry name" value="PROKAR_LIPOPROTEIN"/>
    <property type="match status" value="1"/>
</dbReference>
<dbReference type="PANTHER" id="PTHR36166:SF1">
    <property type="entry name" value="SRPBCC DOMAIN-CONTAINING PROTEIN"/>
    <property type="match status" value="1"/>
</dbReference>